<gene>
    <name evidence="1" type="ORF">G3N56_07735</name>
</gene>
<keyword evidence="2" id="KW-1185">Reference proteome</keyword>
<reference evidence="1 2" key="1">
    <citation type="submission" date="2020-02" db="EMBL/GenBank/DDBJ databases">
        <title>Comparative genomics of sulfur disproportionating microorganisms.</title>
        <authorList>
            <person name="Ward L.M."/>
            <person name="Bertran E."/>
            <person name="Johnston D.T."/>
        </authorList>
    </citation>
    <scope>NUCLEOTIDE SEQUENCE [LARGE SCALE GENOMIC DNA]</scope>
    <source>
        <strain evidence="1 2">DSM 3696</strain>
    </source>
</reference>
<comment type="caution">
    <text evidence="1">The sequence shown here is derived from an EMBL/GenBank/DDBJ whole genome shotgun (WGS) entry which is preliminary data.</text>
</comment>
<dbReference type="EMBL" id="JAAGRQ010000024">
    <property type="protein sequence ID" value="NDY56632.1"/>
    <property type="molecule type" value="Genomic_DNA"/>
</dbReference>
<protein>
    <submittedName>
        <fullName evidence="1">Uncharacterized protein</fullName>
    </submittedName>
</protein>
<dbReference type="RefSeq" id="WP_163301686.1">
    <property type="nucleotide sequence ID" value="NZ_JAAGRQ010000024.1"/>
</dbReference>
<proteinExistence type="predicted"/>
<accession>A0A7K3NKD0</accession>
<evidence type="ECO:0000313" key="2">
    <source>
        <dbReference type="Proteomes" id="UP000469724"/>
    </source>
</evidence>
<dbReference type="AlphaFoldDB" id="A0A7K3NKD0"/>
<name>A0A7K3NKD0_9BACT</name>
<organism evidence="1 2">
    <name type="scientific">Desulfolutivibrio sulfodismutans</name>
    <dbReference type="NCBI Taxonomy" id="63561"/>
    <lineage>
        <taxon>Bacteria</taxon>
        <taxon>Pseudomonadati</taxon>
        <taxon>Thermodesulfobacteriota</taxon>
        <taxon>Desulfovibrionia</taxon>
        <taxon>Desulfovibrionales</taxon>
        <taxon>Desulfovibrionaceae</taxon>
        <taxon>Desulfolutivibrio</taxon>
    </lineage>
</organism>
<evidence type="ECO:0000313" key="1">
    <source>
        <dbReference type="EMBL" id="NDY56632.1"/>
    </source>
</evidence>
<dbReference type="Proteomes" id="UP000469724">
    <property type="component" value="Unassembled WGS sequence"/>
</dbReference>
<sequence>MQDHVFDPLAELSRLGCRVRLDAGRVVMDYGTCSTATARRRANGLVLAYEPLLRLQLDVGPGDQPRTVRQLLAAGRIEIREGRYRERG</sequence>